<keyword evidence="7 10" id="KW-0472">Membrane</keyword>
<keyword evidence="10 11" id="KW-0813">Transport</keyword>
<evidence type="ECO:0000256" key="2">
    <source>
        <dbReference type="ARBA" id="ARBA00022475"/>
    </source>
</evidence>
<gene>
    <name evidence="10" type="primary">murJ</name>
    <name evidence="12" type="ORF">DPPLL_16430</name>
</gene>
<dbReference type="Proteomes" id="UP000830055">
    <property type="component" value="Chromosome"/>
</dbReference>
<sequence>MSKSEDPSSGLAKSAATVSIAILLSRVLGLVREQVFAVFFGAGYAYDAFVVAFRIPNLLRDLFGEGALSAAFVAVFSDYNANRSAQETWRLASRVLCFFAIALSVLVLLGCLFAEQIVSVLAPDFGIVPGKLALTETMTVIMMPFLLFISLAAVVMGMLNTKGRFFVPALASSFFNLGSIIGGVSLAYLLPHYGYQPIIGMAFGTLIGGLLQLTIQLPALRKTGFRFSPTLQFNDPGLIRILKLMIPATIGLSATQINIFINTNFAASCIEGSVSWLNYAFRLVQLPIGLFGVAISIAALPLLARHASQGKQVELRRTFVSSLTLVFMLTIPATVGLVILAEPIIAILFEHGAFTALDTKATAIALSLYAVGLFAYSANKVIVPVYYAINATRYPVMASFAAIAVNISIILLTIDHFQHRAIAFSTSITMIVNFLFLALILYWKLGGYPLGYLVTNTLKIAVAAVVMGGVLYACDAIATPFAGQYSLIVQIVTLLALIAGAALFYVGLLRLFNIPELATMLDSAQRLWLRLTGRR</sequence>
<dbReference type="RefSeq" id="WP_284154313.1">
    <property type="nucleotide sequence ID" value="NZ_AP025516.1"/>
</dbReference>
<keyword evidence="13" id="KW-1185">Reference proteome</keyword>
<evidence type="ECO:0000256" key="6">
    <source>
        <dbReference type="ARBA" id="ARBA00022989"/>
    </source>
</evidence>
<dbReference type="InterPro" id="IPR051050">
    <property type="entry name" value="Lipid_II_flippase_MurJ/MviN"/>
</dbReference>
<comment type="function">
    <text evidence="8 10 11">Involved in peptidoglycan biosynthesis. Transports lipid-linked peptidoglycan precursors from the inner to the outer leaflet of the cytoplasmic membrane.</text>
</comment>
<proteinExistence type="inferred from homology"/>
<feature type="transmembrane region" description="Helical" evidence="10">
    <location>
        <begin position="325"/>
        <end position="349"/>
    </location>
</feature>
<dbReference type="PANTHER" id="PTHR47019:SF1">
    <property type="entry name" value="LIPID II FLIPPASE MURJ"/>
    <property type="match status" value="1"/>
</dbReference>
<evidence type="ECO:0000313" key="13">
    <source>
        <dbReference type="Proteomes" id="UP000830055"/>
    </source>
</evidence>
<comment type="pathway">
    <text evidence="10">Cell wall biogenesis; peptidoglycan biosynthesis.</text>
</comment>
<dbReference type="InterPro" id="IPR004268">
    <property type="entry name" value="MurJ"/>
</dbReference>
<feature type="transmembrane region" description="Helical" evidence="10">
    <location>
        <begin position="420"/>
        <end position="443"/>
    </location>
</feature>
<feature type="transmembrane region" description="Helical" evidence="10">
    <location>
        <begin position="36"/>
        <end position="56"/>
    </location>
</feature>
<evidence type="ECO:0000256" key="3">
    <source>
        <dbReference type="ARBA" id="ARBA00022692"/>
    </source>
</evidence>
<keyword evidence="6 10" id="KW-1133">Transmembrane helix</keyword>
<dbReference type="PRINTS" id="PR01806">
    <property type="entry name" value="VIRFACTRMVIN"/>
</dbReference>
<feature type="transmembrane region" description="Helical" evidence="10">
    <location>
        <begin position="166"/>
        <end position="189"/>
    </location>
</feature>
<feature type="transmembrane region" description="Helical" evidence="10">
    <location>
        <begin position="361"/>
        <end position="382"/>
    </location>
</feature>
<dbReference type="EMBL" id="AP025516">
    <property type="protein sequence ID" value="BDD87278.1"/>
    <property type="molecule type" value="Genomic_DNA"/>
</dbReference>
<dbReference type="PANTHER" id="PTHR47019">
    <property type="entry name" value="LIPID II FLIPPASE MURJ"/>
    <property type="match status" value="1"/>
</dbReference>
<feature type="transmembrane region" description="Helical" evidence="10">
    <location>
        <begin position="450"/>
        <end position="473"/>
    </location>
</feature>
<evidence type="ECO:0000256" key="9">
    <source>
        <dbReference type="ARBA" id="ARBA00061532"/>
    </source>
</evidence>
<evidence type="ECO:0000256" key="8">
    <source>
        <dbReference type="ARBA" id="ARBA00060041"/>
    </source>
</evidence>
<feature type="transmembrane region" description="Helical" evidence="10">
    <location>
        <begin position="485"/>
        <end position="508"/>
    </location>
</feature>
<dbReference type="HAMAP" id="MF_02078">
    <property type="entry name" value="MurJ_MviN"/>
    <property type="match status" value="1"/>
</dbReference>
<dbReference type="PIRSF" id="PIRSF002869">
    <property type="entry name" value="MviN"/>
    <property type="match status" value="1"/>
</dbReference>
<reference evidence="12 13" key="1">
    <citation type="submission" date="2022-01" db="EMBL/GenBank/DDBJ databases">
        <title>Desulfofustis limnae sp. nov., a novel mesophilic sulfate-reducing bacterium isolated from marsh soil.</title>
        <authorList>
            <person name="Watanabe M."/>
            <person name="Takahashi A."/>
            <person name="Kojima H."/>
            <person name="Fukui M."/>
        </authorList>
    </citation>
    <scope>NUCLEOTIDE SEQUENCE [LARGE SCALE GENOMIC DNA]</scope>
    <source>
        <strain evidence="12 13">PPLL</strain>
    </source>
</reference>
<feature type="transmembrane region" description="Helical" evidence="10">
    <location>
        <begin position="91"/>
        <end position="118"/>
    </location>
</feature>
<keyword evidence="10 11" id="KW-0961">Cell wall biogenesis/degradation</keyword>
<comment type="similarity">
    <text evidence="9 10 11">Belongs to the MurJ/MviN family.</text>
</comment>
<evidence type="ECO:0000256" key="5">
    <source>
        <dbReference type="ARBA" id="ARBA00022984"/>
    </source>
</evidence>
<feature type="transmembrane region" description="Helical" evidence="10">
    <location>
        <begin position="394"/>
        <end position="414"/>
    </location>
</feature>
<keyword evidence="2 10" id="KW-1003">Cell membrane</keyword>
<feature type="transmembrane region" description="Helical" evidence="10">
    <location>
        <begin position="281"/>
        <end position="304"/>
    </location>
</feature>
<feature type="transmembrane region" description="Helical" evidence="10">
    <location>
        <begin position="241"/>
        <end position="261"/>
    </location>
</feature>
<evidence type="ECO:0000256" key="1">
    <source>
        <dbReference type="ARBA" id="ARBA00004651"/>
    </source>
</evidence>
<evidence type="ECO:0000256" key="7">
    <source>
        <dbReference type="ARBA" id="ARBA00023136"/>
    </source>
</evidence>
<feature type="transmembrane region" description="Helical" evidence="10">
    <location>
        <begin position="138"/>
        <end position="159"/>
    </location>
</feature>
<evidence type="ECO:0000256" key="11">
    <source>
        <dbReference type="PIRNR" id="PIRNR002869"/>
    </source>
</evidence>
<keyword evidence="3 10" id="KW-0812">Transmembrane</keyword>
<protein>
    <recommendedName>
        <fullName evidence="10">Probable lipid II flippase MurJ</fullName>
    </recommendedName>
</protein>
<comment type="subcellular location">
    <subcellularLocation>
        <location evidence="1 10">Cell membrane</location>
        <topology evidence="1 10">Multi-pass membrane protein</topology>
    </subcellularLocation>
</comment>
<accession>A0ABN6M308</accession>
<dbReference type="CDD" id="cd13123">
    <property type="entry name" value="MATE_MurJ_like"/>
    <property type="match status" value="1"/>
</dbReference>
<name>A0ABN6M308_9BACT</name>
<organism evidence="12 13">
    <name type="scientific">Desulfofustis limnaeus</name>
    <dbReference type="NCBI Taxonomy" id="2740163"/>
    <lineage>
        <taxon>Bacteria</taxon>
        <taxon>Pseudomonadati</taxon>
        <taxon>Thermodesulfobacteriota</taxon>
        <taxon>Desulfobulbia</taxon>
        <taxon>Desulfobulbales</taxon>
        <taxon>Desulfocapsaceae</taxon>
        <taxon>Desulfofustis</taxon>
    </lineage>
</organism>
<dbReference type="NCBIfam" id="TIGR01695">
    <property type="entry name" value="murJ_mviN"/>
    <property type="match status" value="1"/>
</dbReference>
<feature type="transmembrane region" description="Helical" evidence="10">
    <location>
        <begin position="195"/>
        <end position="220"/>
    </location>
</feature>
<evidence type="ECO:0000256" key="10">
    <source>
        <dbReference type="HAMAP-Rule" id="MF_02078"/>
    </source>
</evidence>
<keyword evidence="5 10" id="KW-0573">Peptidoglycan synthesis</keyword>
<evidence type="ECO:0000256" key="4">
    <source>
        <dbReference type="ARBA" id="ARBA00022960"/>
    </source>
</evidence>
<dbReference type="Pfam" id="PF03023">
    <property type="entry name" value="MurJ"/>
    <property type="match status" value="1"/>
</dbReference>
<evidence type="ECO:0000313" key="12">
    <source>
        <dbReference type="EMBL" id="BDD87278.1"/>
    </source>
</evidence>
<keyword evidence="4 10" id="KW-0133">Cell shape</keyword>